<keyword evidence="2" id="KW-1185">Reference proteome</keyword>
<proteinExistence type="predicted"/>
<organism evidence="1 2">
    <name type="scientific">Pandoraea anapnoica</name>
    <dbReference type="NCBI Taxonomy" id="2508301"/>
    <lineage>
        <taxon>Bacteria</taxon>
        <taxon>Pseudomonadati</taxon>
        <taxon>Pseudomonadota</taxon>
        <taxon>Betaproteobacteria</taxon>
        <taxon>Burkholderiales</taxon>
        <taxon>Burkholderiaceae</taxon>
        <taxon>Pandoraea</taxon>
    </lineage>
</organism>
<sequence length="46" mass="5331">MKRLYARFVLWLIQPALNLRAGQEAKFIAEEMGRISIHIPANHIDV</sequence>
<name>A0A5E5A6S3_9BURK</name>
<gene>
    <name evidence="1" type="ORF">PAN31117_03129</name>
</gene>
<evidence type="ECO:0000313" key="2">
    <source>
        <dbReference type="Proteomes" id="UP000383122"/>
    </source>
</evidence>
<evidence type="ECO:0000313" key="1">
    <source>
        <dbReference type="EMBL" id="VVE68896.1"/>
    </source>
</evidence>
<dbReference type="Proteomes" id="UP000383122">
    <property type="component" value="Unassembled WGS sequence"/>
</dbReference>
<reference evidence="1 2" key="1">
    <citation type="submission" date="2019-08" db="EMBL/GenBank/DDBJ databases">
        <authorList>
            <person name="Peeters C."/>
        </authorList>
    </citation>
    <scope>NUCLEOTIDE SEQUENCE [LARGE SCALE GENOMIC DNA]</scope>
    <source>
        <strain evidence="1 2">LMG 31117</strain>
    </source>
</reference>
<dbReference type="AlphaFoldDB" id="A0A5E5A6S3"/>
<dbReference type="EMBL" id="CABPSP010000009">
    <property type="protein sequence ID" value="VVE68896.1"/>
    <property type="molecule type" value="Genomic_DNA"/>
</dbReference>
<accession>A0A5E5A6S3</accession>
<protein>
    <submittedName>
        <fullName evidence="1">Uncharacterized protein</fullName>
    </submittedName>
</protein>